<gene>
    <name evidence="1" type="ORF">MKS88_005094</name>
</gene>
<name>A0ACB9Y4Z2_PLABR</name>
<evidence type="ECO:0000313" key="2">
    <source>
        <dbReference type="Proteomes" id="UP001056978"/>
    </source>
</evidence>
<comment type="caution">
    <text evidence="1">The sequence shown here is derived from an EMBL/GenBank/DDBJ whole genome shotgun (WGS) entry which is preliminary data.</text>
</comment>
<sequence length="2800" mass="338307">MEETLSEGYVSFKDNTKQCNTSVKFFEWILNYPLFNDNIKDNKNDNKKDNKKDNKNDNKKDNKKDNKNDNKKDNNEVVNKYINVDTLYSSHHFYFLPFEEIKNRNLSSRFSILCLNDRESFCAKPPHILVKRKSERKKEAIVRIKEPNELTTNLIKEQIRKDDYSIINNNKFYVSIIKKSEKIYNTYNDGLNEEREKKKIFEKVKERYLKKKENIKGYVYPPFPSSSIINKKEDLLLNEEYNPFFNFFEKDINKNIYHNSINFSLKTNIQLNRYFYKVISNQLKYYRIKKDVYVIILNIINEVSKYYYSYGYDILNNIKVGRSANANIKYFPYKNISNSFYINGLVFSNCSIYFDNVEIKNPKILLLDSEKEIKFETLEDYYNENYNYTYFILKKVSNRNLNIILVHGEIDYYIKKLLINKKIYFFTSIKKKNIFRLSNILRTKILSYDNFRNFDSSYIARANYFKIQKYKKNVKNIFLCCNNKFLTICIFGKKEIRHDILAKKYDESVIPPSAKLGSNMKCKNEVRDKGKNKNIFEILFKKEVKKENIFENFLQVYYKNKSDDYIVDYYFLNKEKRINFSGKEKKENKKKLLLISHLKNIIIIKKVKKLLRFCIYLSFHIYKQLYLNTYMGRICICLPDKNISTNIVRDKLYNKISKSILYSSFFFFFNNSKKIKTTPINFMYNLFHLININNPLTRERMKTLHSLVKTLNIIKEQTYSNFEHCFFNIEKNKIIDIVNYFIFNSFMKNCDINYHYIYYYLKIVNSTYLYYSQKNIIIKERDLLNDANILVNPNFTSDTITVENKINEKVEKIIAQNILFYSYNFETVKNIEMITYFICPNYMFINNVYNNINIYLFDNRNYNSKKLFFNFFFNHKYIFDISLQQFVFVIYSLSFHLTCPFDLCRNYLCYHQICIQVFLKRVLILIKKENKEDLGDDIIMNIICTKCNVMQERIINIQFSFSEFLLSIIHSDNCINVQCNHNGRNNSYELNFKNIKICFHIHDSDIYKTIFPYKSGIIHRHINNDVTINKNKKGIDNNRDKSTGRFSSNVWLCVSEKKYKCKSRIATKKLIRNYIKKNIKRIIYNNVFYYFPCKCVTRRYGCKYENMKKRKEQHVYTNFNLYNIIENFPFFTSSMLPMYCSLKYLIYNCVIKYYRLKNKHLYVQSHRTRRKKEHFYNPYSPLYFKNKCKKCKYIKISNFSTLGFFNVLFIIKRIFYNFYISLNFLIGVLNKNMFIKINEIFYCVNNRYYFVEDNFLLIKENFNKSEEKRGKEESNLDSIRASRVSEICMQDKNGLIKSVIDEEKNNDKADREINNMNVYTHTINMNSERVVLYRNQKESEYQGEETDAVEICSSCTNVVTSKPIESNHNIYILNNINRIKENLIKQFILYRKFKNKMERYRKYLIRVLVIFYFYAVVYLKKKQFFLDIEIFFSFYIMMLEKLNLKIQKDIEKMEKLMDKQNLRYLHFFAKGRERIEKKWATKMGRKQKQKQKRMNLHPPMRKIKMNKRYINSKKELVKKWKDSKTKYAKLCTIREKRSFSNLSYFKKFSGNKSELDNYFYFVREYDVRMLYMKESYYIYNIESYRKKKYIDDMSKEEFENSNKKLFYMHILKIIDSAKNEVEWYNKNGEMRDMEQRQKVERKIQGKKKKKKKKKNCAFLYNQSDISNLIFNALISDDYKTQLKQIFDKENEKIMNEMGKVEDKDEDEDEVKVDREDDRKNVVVKKKNDANKRERLNNSNHSAEVLYAHVKKFLKKNISKLSNHFLKNNRINVFLNCKNNDVVIIVLNDNVSVYIYFPLQFYYLRKLLCKRESIFLKSLTKSNYINFDHKKRHFVKSYDDRYIIKEINKHEFKSFISRYKEFFQHFSDIFFRFKKSLLCFMYGLYQIEMKKKNRKTIKTYIILENVKIENTNSKILIFDIKGARKKKNLQKLMKQNKKSSVPLIFEKDDTISLNTSKIMTEKKDILDDNSSGISANMKYFTKYLRMEKQVNFKCIPNRGEDQQTEVKKASVIYSKKNYLKFLSLNNPDRAREQEKGEKNDEDVVAEKKSSHQQQDVKEQVGEHGNEAEEEEYEKKEDVVRLAKINDVGKQKEKKNKPKEKYPTVQTDKKQRSAYIRIRRNNEERMKSIYANMRKKMLYGLYYNEESSKRHHLIVDKLKKYTFLTNNRKNAQLLMNRKKKEKRKHCTETIDDEEENRNIFLNAIVHDIRMYLFLNNKILKLIKKKNIRKKKHKIKCKKKKLRNKYLYGMKATLHFLTKKKEYILSKDNLKRCKVNHKKRYEEGTFDFLNKESTDSKNFDNLNSIEKYNNFLIDNYNSLKGYTILFDDNFRDFIKSKVINLDYNDYKYLMDSLNEDTNFLSSQDIMDYSLLIHIDISNFEIIFKIIDYLRPYTWDKSVENFSKSVLYLTKGYRPTIIQSEYYKKRFLSNIKKYIFYYIPIYSLKKKIVFKIGNSKGTFPVVTLDKSHPYKTYFFYNLFNIIIRYYTNFYVYMKLFNSNNRLLHENCFAKNIYSQKNIMIFLSYYFKEYFIQNNEEKKENYIHLSDPYSHLKNITTCNFFPYNVYSDSLKKVLTICDTNRNEQKMLAIKYNSSNIDSNMPYFNKEQTTNIIYEDSEYLHSIVLPYITLEQCALRSSNNDGNTGNTACRNTVSGNNIDNLFPAFSKNNICFSNCSGNVDLASYMPGISKMNSNFFSSNNYFDEAEFEKLKKKFYKRISEFQIKILKNLQKNKLKIENASYYVQNNVYLEMNDVNMHYTNINYLDAFNIFNICENSFNNKCKRGRRRKKEQILLYIPSYFLFVLNK</sequence>
<reference evidence="1" key="1">
    <citation type="submission" date="2022-06" db="EMBL/GenBank/DDBJ databases">
        <title>The First Complete Genome of the Simian Malaria Parasite Plasmodium brasilianum.</title>
        <authorList>
            <person name="Bajic M."/>
            <person name="Ravishankar S."/>
        </authorList>
    </citation>
    <scope>NUCLEOTIDE SEQUENCE</scope>
    <source>
        <strain evidence="1">Bolivian I</strain>
    </source>
</reference>
<keyword evidence="2" id="KW-1185">Reference proteome</keyword>
<dbReference type="EMBL" id="CM043781">
    <property type="protein sequence ID" value="KAI4835876.1"/>
    <property type="molecule type" value="Genomic_DNA"/>
</dbReference>
<protein>
    <submittedName>
        <fullName evidence="1">Uncharacterized protein</fullName>
    </submittedName>
</protein>
<accession>A0ACB9Y4Z2</accession>
<proteinExistence type="predicted"/>
<dbReference type="Proteomes" id="UP001056978">
    <property type="component" value="Chromosome 13"/>
</dbReference>
<organism evidence="1 2">
    <name type="scientific">Plasmodium brasilianum</name>
    <dbReference type="NCBI Taxonomy" id="5824"/>
    <lineage>
        <taxon>Eukaryota</taxon>
        <taxon>Sar</taxon>
        <taxon>Alveolata</taxon>
        <taxon>Apicomplexa</taxon>
        <taxon>Aconoidasida</taxon>
        <taxon>Haemosporida</taxon>
        <taxon>Plasmodiidae</taxon>
        <taxon>Plasmodium</taxon>
        <taxon>Plasmodium (Plasmodium)</taxon>
    </lineage>
</organism>
<evidence type="ECO:0000313" key="1">
    <source>
        <dbReference type="EMBL" id="KAI4835876.1"/>
    </source>
</evidence>